<dbReference type="GO" id="GO:0005975">
    <property type="term" value="P:carbohydrate metabolic process"/>
    <property type="evidence" value="ECO:0007669"/>
    <property type="project" value="InterPro"/>
</dbReference>
<dbReference type="CDD" id="cd07770">
    <property type="entry name" value="ASKHA_NBD_FGGY_GntK"/>
    <property type="match status" value="1"/>
</dbReference>
<dbReference type="EMBL" id="SORF01000003">
    <property type="protein sequence ID" value="TDY50145.1"/>
    <property type="molecule type" value="Genomic_DNA"/>
</dbReference>
<dbReference type="Pfam" id="PF00370">
    <property type="entry name" value="FGGY_N"/>
    <property type="match status" value="1"/>
</dbReference>
<dbReference type="InterPro" id="IPR018483">
    <property type="entry name" value="Carb_kinase_FGGY_CS"/>
</dbReference>
<evidence type="ECO:0000259" key="5">
    <source>
        <dbReference type="Pfam" id="PF00370"/>
    </source>
</evidence>
<evidence type="ECO:0000259" key="6">
    <source>
        <dbReference type="Pfam" id="PF02782"/>
    </source>
</evidence>
<feature type="domain" description="Carbohydrate kinase FGGY C-terminal" evidence="6">
    <location>
        <begin position="249"/>
        <end position="436"/>
    </location>
</feature>
<dbReference type="PROSITE" id="PS00445">
    <property type="entry name" value="FGGY_KINASES_2"/>
    <property type="match status" value="1"/>
</dbReference>
<dbReference type="GO" id="GO:0016773">
    <property type="term" value="F:phosphotransferase activity, alcohol group as acceptor"/>
    <property type="evidence" value="ECO:0007669"/>
    <property type="project" value="InterPro"/>
</dbReference>
<accession>A0A4R8LTN4</accession>
<dbReference type="Proteomes" id="UP000294581">
    <property type="component" value="Unassembled WGS sequence"/>
</dbReference>
<dbReference type="Gene3D" id="3.30.420.40">
    <property type="match status" value="2"/>
</dbReference>
<sequence>MGTTSLKVVAYTLAGEELASRSTLMETHTDLDGQAVQNPAAIVQAANEALTQLGADLAAQDYVIAAIGLSAAMHSLMALDDQNHPLTPAMTWMDARPHAQAQALWQSDLGKDVYRHTGTPVHAMAPVVKLAWLRLSQPEVFAQAKRFVSIKEYVWHSWFGTWEVDFAMASATGLLDVTTRTWYEPALAYAGIRSTALSTLVPVNFARPASDLPFAHALPLADGALCVIGGSDGVLASLAAGATDGRVMVLTLGTSLALRTGHTEPSTDIESRSFCYILDDHRFILGSPSNSGGVVLDWLYRNVLSEDGEGFAERFPTLCAEAGSVEVDGLYCIPYITGERAPIWDETSSAAFVGLKVYHRQPHLMRAAIEGVLFNAYWIAQQLMKQRGKPDRLLVSGKLFQQSWVLAWIANLFELPLATQADMDGATYGAAMLAARRAGLALAAPPLQPLSTKVDAEAAEKIHRRYRQWRELVRKRS</sequence>
<evidence type="ECO:0000256" key="1">
    <source>
        <dbReference type="ARBA" id="ARBA00009156"/>
    </source>
</evidence>
<proteinExistence type="inferred from homology"/>
<protein>
    <submittedName>
        <fullName evidence="7">Gluconate kinase (FGGY family)</fullName>
    </submittedName>
</protein>
<evidence type="ECO:0000256" key="4">
    <source>
        <dbReference type="RuleBase" id="RU003733"/>
    </source>
</evidence>
<evidence type="ECO:0000256" key="3">
    <source>
        <dbReference type="ARBA" id="ARBA00022777"/>
    </source>
</evidence>
<dbReference type="InterPro" id="IPR043129">
    <property type="entry name" value="ATPase_NBD"/>
</dbReference>
<gene>
    <name evidence="7" type="ORF">C7445_103190</name>
</gene>
<dbReference type="Pfam" id="PF02782">
    <property type="entry name" value="FGGY_C"/>
    <property type="match status" value="1"/>
</dbReference>
<feature type="domain" description="Carbohydrate kinase FGGY N-terminal" evidence="5">
    <location>
        <begin position="1"/>
        <end position="238"/>
    </location>
</feature>
<dbReference type="InterPro" id="IPR018485">
    <property type="entry name" value="FGGY_C"/>
</dbReference>
<name>A0A4R8LTN4_9BACL</name>
<comment type="caution">
    <text evidence="7">The sequence shown here is derived from an EMBL/GenBank/DDBJ whole genome shotgun (WGS) entry which is preliminary data.</text>
</comment>
<reference evidence="7 8" key="1">
    <citation type="submission" date="2019-03" db="EMBL/GenBank/DDBJ databases">
        <title>Genomic Encyclopedia of Type Strains, Phase IV (KMG-IV): sequencing the most valuable type-strain genomes for metagenomic binning, comparative biology and taxonomic classification.</title>
        <authorList>
            <person name="Goeker M."/>
        </authorList>
    </citation>
    <scope>NUCLEOTIDE SEQUENCE [LARGE SCALE GENOMIC DNA]</scope>
    <source>
        <strain evidence="7 8">DSM 17974</strain>
    </source>
</reference>
<dbReference type="PIRSF" id="PIRSF000538">
    <property type="entry name" value="GlpK"/>
    <property type="match status" value="1"/>
</dbReference>
<keyword evidence="2 4" id="KW-0808">Transferase</keyword>
<keyword evidence="3 4" id="KW-0418">Kinase</keyword>
<dbReference type="GO" id="GO:0016301">
    <property type="term" value="F:kinase activity"/>
    <property type="evidence" value="ECO:0007669"/>
    <property type="project" value="UniProtKB-KW"/>
</dbReference>
<dbReference type="PANTHER" id="PTHR43095">
    <property type="entry name" value="SUGAR KINASE"/>
    <property type="match status" value="1"/>
</dbReference>
<evidence type="ECO:0000256" key="2">
    <source>
        <dbReference type="ARBA" id="ARBA00022679"/>
    </source>
</evidence>
<comment type="similarity">
    <text evidence="1 4">Belongs to the FGGY kinase family.</text>
</comment>
<evidence type="ECO:0000313" key="8">
    <source>
        <dbReference type="Proteomes" id="UP000294581"/>
    </source>
</evidence>
<dbReference type="InterPro" id="IPR050406">
    <property type="entry name" value="FGGY_Carb_Kinase"/>
</dbReference>
<organism evidence="7 8">
    <name type="scientific">Alicyclobacillus sacchari</name>
    <dbReference type="NCBI Taxonomy" id="392010"/>
    <lineage>
        <taxon>Bacteria</taxon>
        <taxon>Bacillati</taxon>
        <taxon>Bacillota</taxon>
        <taxon>Bacilli</taxon>
        <taxon>Bacillales</taxon>
        <taxon>Alicyclobacillaceae</taxon>
        <taxon>Alicyclobacillus</taxon>
    </lineage>
</organism>
<dbReference type="AlphaFoldDB" id="A0A4R8LTN4"/>
<dbReference type="PANTHER" id="PTHR43095:SF2">
    <property type="entry name" value="GLUCONOKINASE"/>
    <property type="match status" value="1"/>
</dbReference>
<keyword evidence="8" id="KW-1185">Reference proteome</keyword>
<dbReference type="InterPro" id="IPR000577">
    <property type="entry name" value="Carb_kinase_FGGY"/>
</dbReference>
<dbReference type="InterPro" id="IPR018484">
    <property type="entry name" value="FGGY_N"/>
</dbReference>
<dbReference type="SUPFAM" id="SSF53067">
    <property type="entry name" value="Actin-like ATPase domain"/>
    <property type="match status" value="2"/>
</dbReference>
<evidence type="ECO:0000313" key="7">
    <source>
        <dbReference type="EMBL" id="TDY50145.1"/>
    </source>
</evidence>